<evidence type="ECO:0000313" key="3">
    <source>
        <dbReference type="Proteomes" id="UP000663419"/>
    </source>
</evidence>
<keyword evidence="2" id="KW-0808">Transferase</keyword>
<name>A0A8A1LIJ9_AJEC8</name>
<feature type="compositionally biased region" description="Low complexity" evidence="1">
    <location>
        <begin position="39"/>
        <end position="49"/>
    </location>
</feature>
<organism evidence="2 3">
    <name type="scientific">Ajellomyces capsulatus (strain H88)</name>
    <name type="common">Darling's disease fungus</name>
    <name type="synonym">Histoplasma capsulatum</name>
    <dbReference type="NCBI Taxonomy" id="544711"/>
    <lineage>
        <taxon>Eukaryota</taxon>
        <taxon>Fungi</taxon>
        <taxon>Dikarya</taxon>
        <taxon>Ascomycota</taxon>
        <taxon>Pezizomycotina</taxon>
        <taxon>Eurotiomycetes</taxon>
        <taxon>Eurotiomycetidae</taxon>
        <taxon>Onygenales</taxon>
        <taxon>Ajellomycetaceae</taxon>
        <taxon>Histoplasma</taxon>
    </lineage>
</organism>
<feature type="compositionally biased region" description="Polar residues" evidence="1">
    <location>
        <begin position="16"/>
        <end position="31"/>
    </location>
</feature>
<evidence type="ECO:0000256" key="1">
    <source>
        <dbReference type="SAM" id="MobiDB-lite"/>
    </source>
</evidence>
<evidence type="ECO:0000313" key="2">
    <source>
        <dbReference type="EMBL" id="QSS52473.1"/>
    </source>
</evidence>
<dbReference type="AlphaFoldDB" id="A0A8A1LIJ9"/>
<accession>A0A8A1LIJ9</accession>
<dbReference type="Proteomes" id="UP000663419">
    <property type="component" value="Chromosome 2"/>
</dbReference>
<proteinExistence type="predicted"/>
<feature type="compositionally biased region" description="Low complexity" evidence="1">
    <location>
        <begin position="68"/>
        <end position="88"/>
    </location>
</feature>
<gene>
    <name evidence="2" type="primary">SEE1</name>
    <name evidence="2" type="ORF">I7I53_08112</name>
</gene>
<feature type="region of interest" description="Disordered" evidence="1">
    <location>
        <begin position="16"/>
        <end position="103"/>
    </location>
</feature>
<dbReference type="VEuPathDB" id="FungiDB:I7I53_08112"/>
<feature type="compositionally biased region" description="Polar residues" evidence="1">
    <location>
        <begin position="94"/>
        <end position="103"/>
    </location>
</feature>
<dbReference type="GO" id="GO:0032259">
    <property type="term" value="P:methylation"/>
    <property type="evidence" value="ECO:0007669"/>
    <property type="project" value="UniProtKB-KW"/>
</dbReference>
<dbReference type="EMBL" id="CP069103">
    <property type="protein sequence ID" value="QSS52473.1"/>
    <property type="molecule type" value="Genomic_DNA"/>
</dbReference>
<reference evidence="2" key="1">
    <citation type="submission" date="2021-01" db="EMBL/GenBank/DDBJ databases">
        <title>Chromosome-level genome assembly of a human fungal pathogen reveals clustering of transcriptionally co-regulated genes.</title>
        <authorList>
            <person name="Voorhies M."/>
            <person name="Cohen S."/>
            <person name="Shea T.P."/>
            <person name="Petrus S."/>
            <person name="Munoz J.F."/>
            <person name="Poplawski S."/>
            <person name="Goldman W.E."/>
            <person name="Michael T."/>
            <person name="Cuomo C.A."/>
            <person name="Sil A."/>
            <person name="Beyhan S."/>
        </authorList>
    </citation>
    <scope>NUCLEOTIDE SEQUENCE</scope>
    <source>
        <strain evidence="2">H88</strain>
    </source>
</reference>
<sequence>MIIHHTWSQANWARRNTGNHFTRTLYPTSPGSDARGASTVTETETGTPTEEPKRKKKKKTKKERENVTKIMTAMKMEVKMETTTTTATPVHPGSRNTTPPKRS</sequence>
<keyword evidence="2" id="KW-0489">Methyltransferase</keyword>
<protein>
    <submittedName>
        <fullName evidence="2">S-adenosylmethionine-dependent methyltransferase</fullName>
    </submittedName>
</protein>
<dbReference type="GO" id="GO:0008168">
    <property type="term" value="F:methyltransferase activity"/>
    <property type="evidence" value="ECO:0007669"/>
    <property type="project" value="UniProtKB-KW"/>
</dbReference>